<evidence type="ECO:0000313" key="1">
    <source>
        <dbReference type="EMBL" id="KXV03714.1"/>
    </source>
</evidence>
<dbReference type="PATRIC" id="fig|442.7.peg.396"/>
<accession>A0A149R2S1</accession>
<dbReference type="Pfam" id="PF09655">
    <property type="entry name" value="Nitr_red_assoc"/>
    <property type="match status" value="1"/>
</dbReference>
<evidence type="ECO:0008006" key="3">
    <source>
        <dbReference type="Google" id="ProtNLM"/>
    </source>
</evidence>
<dbReference type="InterPro" id="IPR013481">
    <property type="entry name" value="NarM"/>
</dbReference>
<dbReference type="NCBIfam" id="TIGR02664">
    <property type="entry name" value="nitr_red_assoc"/>
    <property type="match status" value="1"/>
</dbReference>
<name>A0A149R2S1_9PROT</name>
<protein>
    <recommendedName>
        <fullName evidence="3">Nitrate reductase associated protein</fullName>
    </recommendedName>
</protein>
<gene>
    <name evidence="1" type="ORF">AD929_00435</name>
</gene>
<evidence type="ECO:0000313" key="2">
    <source>
        <dbReference type="Proteomes" id="UP000075573"/>
    </source>
</evidence>
<organism evidence="1 2">
    <name type="scientific">Gluconobacter potus</name>
    <dbReference type="NCBI Taxonomy" id="2724927"/>
    <lineage>
        <taxon>Bacteria</taxon>
        <taxon>Pseudomonadati</taxon>
        <taxon>Pseudomonadota</taxon>
        <taxon>Alphaproteobacteria</taxon>
        <taxon>Acetobacterales</taxon>
        <taxon>Acetobacteraceae</taxon>
        <taxon>Gluconobacter</taxon>
    </lineage>
</organism>
<sequence length="172" mass="19570">MKNASLLMAERAGTMSESPMIFEFERDFAGSLRCIPMITRQKLDIVGIKMTLRQWSRLSREERSRLVEVLCDTPAEQEACRTLVLDLIAARADEPVRFLPPLTFEDWREEDQMPEAVSIQAKADGVPAPTPQQWARLSPLERFALIKLARSKHENENFVPALKEFGILQGEG</sequence>
<proteinExistence type="predicted"/>
<dbReference type="Proteomes" id="UP000075573">
    <property type="component" value="Unassembled WGS sequence"/>
</dbReference>
<comment type="caution">
    <text evidence="1">The sequence shown here is derived from an EMBL/GenBank/DDBJ whole genome shotgun (WGS) entry which is preliminary data.</text>
</comment>
<reference evidence="1 2" key="1">
    <citation type="submission" date="2015-06" db="EMBL/GenBank/DDBJ databases">
        <title>Improved classification and identification of acetic acid bacteria using matrix-assisted laser desorption/ionization time-of-flight mass spectrometry; Gluconobacter nephelii and Gluconobacter uchimurae are later heterotypic synonyms of Gluconobacter japonicus and Gluconobacter oxydans, respectively.</title>
        <authorList>
            <person name="Li L."/>
            <person name="Cleenwerck I."/>
            <person name="De Vuyst L."/>
            <person name="Vandamme P."/>
        </authorList>
    </citation>
    <scope>NUCLEOTIDE SEQUENCE [LARGE SCALE GENOMIC DNA]</scope>
    <source>
        <strain evidence="1 2">LMG 1764</strain>
    </source>
</reference>
<dbReference type="EMBL" id="LHZB01000045">
    <property type="protein sequence ID" value="KXV03714.1"/>
    <property type="molecule type" value="Genomic_DNA"/>
</dbReference>
<dbReference type="AlphaFoldDB" id="A0A149R2S1"/>